<evidence type="ECO:0000256" key="3">
    <source>
        <dbReference type="ARBA" id="ARBA00022989"/>
    </source>
</evidence>
<proteinExistence type="predicted"/>
<keyword evidence="2 5" id="KW-0812">Transmembrane</keyword>
<dbReference type="InterPro" id="IPR023271">
    <property type="entry name" value="Aquaporin-like"/>
</dbReference>
<sequence length="265" mass="29022">MSQTPLAKNEEEILQDQHRIGFREFKRSKLSLFLSGLIAGLEIGFSVLLIGTLLTLFGNSLPEYWMRIMTSAAYPLGFILIIVGKSELYTEHTSLALLPVLTGHASLRELLQLWSLIISGNLLGGWFFALLLSWVGPEKDLLTTAAATAMTTPLLEAKWYVLLTSAILAGWLMGLLSWLAASVESSLSRILIIGLITFVIGLGHLHHCIVGSIEMLCGLYISKTITASDYLHFLAFAILGNTIGGALFVSILKYAQVHTDHPKPE</sequence>
<dbReference type="Pfam" id="PF01226">
    <property type="entry name" value="Form_Nir_trans"/>
    <property type="match status" value="1"/>
</dbReference>
<gene>
    <name evidence="6" type="ORF">C7460_101456</name>
</gene>
<feature type="transmembrane region" description="Helical" evidence="5">
    <location>
        <begin position="64"/>
        <end position="83"/>
    </location>
</feature>
<dbReference type="GO" id="GO:0005886">
    <property type="term" value="C:plasma membrane"/>
    <property type="evidence" value="ECO:0007669"/>
    <property type="project" value="TreeGrafter"/>
</dbReference>
<organism evidence="6 7">
    <name type="scientific">Marinoscillum furvescens DSM 4134</name>
    <dbReference type="NCBI Taxonomy" id="1122208"/>
    <lineage>
        <taxon>Bacteria</taxon>
        <taxon>Pseudomonadati</taxon>
        <taxon>Bacteroidota</taxon>
        <taxon>Cytophagia</taxon>
        <taxon>Cytophagales</taxon>
        <taxon>Reichenbachiellaceae</taxon>
        <taxon>Marinoscillum</taxon>
    </lineage>
</organism>
<feature type="transmembrane region" description="Helical" evidence="5">
    <location>
        <begin position="113"/>
        <end position="135"/>
    </location>
</feature>
<dbReference type="GO" id="GO:0015499">
    <property type="term" value="F:formate transmembrane transporter activity"/>
    <property type="evidence" value="ECO:0007669"/>
    <property type="project" value="TreeGrafter"/>
</dbReference>
<evidence type="ECO:0000256" key="4">
    <source>
        <dbReference type="ARBA" id="ARBA00023136"/>
    </source>
</evidence>
<name>A0A3D9LH22_MARFU</name>
<keyword evidence="3 5" id="KW-1133">Transmembrane helix</keyword>
<evidence type="ECO:0000313" key="6">
    <source>
        <dbReference type="EMBL" id="REE05937.1"/>
    </source>
</evidence>
<comment type="caution">
    <text evidence="6">The sequence shown here is derived from an EMBL/GenBank/DDBJ whole genome shotgun (WGS) entry which is preliminary data.</text>
</comment>
<evidence type="ECO:0000256" key="2">
    <source>
        <dbReference type="ARBA" id="ARBA00022692"/>
    </source>
</evidence>
<reference evidence="6 7" key="1">
    <citation type="submission" date="2018-07" db="EMBL/GenBank/DDBJ databases">
        <title>Genomic Encyclopedia of Type Strains, Phase IV (KMG-IV): sequencing the most valuable type-strain genomes for metagenomic binning, comparative biology and taxonomic classification.</title>
        <authorList>
            <person name="Goeker M."/>
        </authorList>
    </citation>
    <scope>NUCLEOTIDE SEQUENCE [LARGE SCALE GENOMIC DNA]</scope>
    <source>
        <strain evidence="6 7">DSM 4134</strain>
    </source>
</reference>
<comment type="subcellular location">
    <subcellularLocation>
        <location evidence="1">Membrane</location>
        <topology evidence="1">Multi-pass membrane protein</topology>
    </subcellularLocation>
</comment>
<dbReference type="Gene3D" id="1.20.1080.10">
    <property type="entry name" value="Glycerol uptake facilitator protein"/>
    <property type="match status" value="1"/>
</dbReference>
<dbReference type="Proteomes" id="UP000256779">
    <property type="component" value="Unassembled WGS sequence"/>
</dbReference>
<feature type="transmembrane region" description="Helical" evidence="5">
    <location>
        <begin position="159"/>
        <end position="179"/>
    </location>
</feature>
<accession>A0A3D9LH22</accession>
<feature type="transmembrane region" description="Helical" evidence="5">
    <location>
        <begin position="191"/>
        <end position="221"/>
    </location>
</feature>
<dbReference type="RefSeq" id="WP_115866430.1">
    <property type="nucleotide sequence ID" value="NZ_QREG01000001.1"/>
</dbReference>
<keyword evidence="4 5" id="KW-0472">Membrane</keyword>
<feature type="transmembrane region" description="Helical" evidence="5">
    <location>
        <begin position="32"/>
        <end position="58"/>
    </location>
</feature>
<feature type="transmembrane region" description="Helical" evidence="5">
    <location>
        <begin position="233"/>
        <end position="255"/>
    </location>
</feature>
<dbReference type="OrthoDB" id="261587at2"/>
<evidence type="ECO:0000256" key="1">
    <source>
        <dbReference type="ARBA" id="ARBA00004141"/>
    </source>
</evidence>
<evidence type="ECO:0000313" key="7">
    <source>
        <dbReference type="Proteomes" id="UP000256779"/>
    </source>
</evidence>
<dbReference type="PANTHER" id="PTHR30520">
    <property type="entry name" value="FORMATE TRANSPORTER-RELATED"/>
    <property type="match status" value="1"/>
</dbReference>
<dbReference type="EMBL" id="QREG01000001">
    <property type="protein sequence ID" value="REE05937.1"/>
    <property type="molecule type" value="Genomic_DNA"/>
</dbReference>
<keyword evidence="7" id="KW-1185">Reference proteome</keyword>
<evidence type="ECO:0000256" key="5">
    <source>
        <dbReference type="SAM" id="Phobius"/>
    </source>
</evidence>
<dbReference type="InterPro" id="IPR000292">
    <property type="entry name" value="For/NO2_transpt"/>
</dbReference>
<protein>
    <submittedName>
        <fullName evidence="6">Formate/nitrite transporter FocA (FNT family)</fullName>
    </submittedName>
</protein>
<dbReference type="AlphaFoldDB" id="A0A3D9LH22"/>
<dbReference type="PANTHER" id="PTHR30520:SF2">
    <property type="entry name" value="INNER MEMBRANE PROTEIN YFDC"/>
    <property type="match status" value="1"/>
</dbReference>